<evidence type="ECO:0008006" key="3">
    <source>
        <dbReference type="Google" id="ProtNLM"/>
    </source>
</evidence>
<dbReference type="PANTHER" id="PTHR39473:SF1">
    <property type="entry name" value="DINB-LIKE DOMAIN-CONTAINING PROTEIN"/>
    <property type="match status" value="1"/>
</dbReference>
<proteinExistence type="predicted"/>
<dbReference type="Proteomes" id="UP001212997">
    <property type="component" value="Unassembled WGS sequence"/>
</dbReference>
<gene>
    <name evidence="1" type="ORF">NLI96_g7240</name>
</gene>
<sequence length="245" mass="27049">MVVESSTSTNNQNGSHDGVDESLALDRLLEVSTVVLRQAIELVENSLSSDEQLSAPSKYIPGSTIGKHLFYTRFLLLNPRASVHGTSIPGKHLRHARDHFVLLLDSVSSPAPHTLNYDIRLRNTPMETVRKAALDSFKEAISRLEEIVPNVALDEPITLHAVTPFPQVVQTTFGRELWFAALHAVHHWSMLRVIAGELVRKFHVDGSLLIPIRSLQGITVEESLGFAPSTLVYQGVEAPLGKSRI</sequence>
<accession>A0AAD5V195</accession>
<name>A0AAD5V195_9APHY</name>
<reference evidence="1" key="1">
    <citation type="submission" date="2022-07" db="EMBL/GenBank/DDBJ databases">
        <title>Genome Sequence of Physisporinus lineatus.</title>
        <authorList>
            <person name="Buettner E."/>
        </authorList>
    </citation>
    <scope>NUCLEOTIDE SEQUENCE</scope>
    <source>
        <strain evidence="1">VT162</strain>
    </source>
</reference>
<dbReference type="AlphaFoldDB" id="A0AAD5V195"/>
<evidence type="ECO:0000313" key="2">
    <source>
        <dbReference type="Proteomes" id="UP001212997"/>
    </source>
</evidence>
<organism evidence="1 2">
    <name type="scientific">Meripilus lineatus</name>
    <dbReference type="NCBI Taxonomy" id="2056292"/>
    <lineage>
        <taxon>Eukaryota</taxon>
        <taxon>Fungi</taxon>
        <taxon>Dikarya</taxon>
        <taxon>Basidiomycota</taxon>
        <taxon>Agaricomycotina</taxon>
        <taxon>Agaricomycetes</taxon>
        <taxon>Polyporales</taxon>
        <taxon>Meripilaceae</taxon>
        <taxon>Meripilus</taxon>
    </lineage>
</organism>
<dbReference type="PANTHER" id="PTHR39473">
    <property type="match status" value="1"/>
</dbReference>
<keyword evidence="2" id="KW-1185">Reference proteome</keyword>
<dbReference type="EMBL" id="JANAWD010000290">
    <property type="protein sequence ID" value="KAJ3482056.1"/>
    <property type="molecule type" value="Genomic_DNA"/>
</dbReference>
<evidence type="ECO:0000313" key="1">
    <source>
        <dbReference type="EMBL" id="KAJ3482056.1"/>
    </source>
</evidence>
<protein>
    <recommendedName>
        <fullName evidence="3">DinB-like domain-containing protein</fullName>
    </recommendedName>
</protein>
<comment type="caution">
    <text evidence="1">The sequence shown here is derived from an EMBL/GenBank/DDBJ whole genome shotgun (WGS) entry which is preliminary data.</text>
</comment>